<feature type="transmembrane region" description="Helical" evidence="1">
    <location>
        <begin position="34"/>
        <end position="52"/>
    </location>
</feature>
<keyword evidence="1" id="KW-0812">Transmembrane</keyword>
<sequence length="92" mass="10452">MVDYVNGTFEALGGVFIFLNVLKLHKDKKVRGVSTAAIGFFTTWGFWNLLYYPAIGQIASACAAGIVALVNLVWLGQIFYYNRKEKYEQERH</sequence>
<accession>A0A0F9N7E3</accession>
<organism evidence="2">
    <name type="scientific">marine sediment metagenome</name>
    <dbReference type="NCBI Taxonomy" id="412755"/>
    <lineage>
        <taxon>unclassified sequences</taxon>
        <taxon>metagenomes</taxon>
        <taxon>ecological metagenomes</taxon>
    </lineage>
</organism>
<feature type="transmembrane region" description="Helical" evidence="1">
    <location>
        <begin position="6"/>
        <end position="22"/>
    </location>
</feature>
<name>A0A0F9N7E3_9ZZZZ</name>
<reference evidence="2" key="1">
    <citation type="journal article" date="2015" name="Nature">
        <title>Complex archaea that bridge the gap between prokaryotes and eukaryotes.</title>
        <authorList>
            <person name="Spang A."/>
            <person name="Saw J.H."/>
            <person name="Jorgensen S.L."/>
            <person name="Zaremba-Niedzwiedzka K."/>
            <person name="Martijn J."/>
            <person name="Lind A.E."/>
            <person name="van Eijk R."/>
            <person name="Schleper C."/>
            <person name="Guy L."/>
            <person name="Ettema T.J."/>
        </authorList>
    </citation>
    <scope>NUCLEOTIDE SEQUENCE</scope>
</reference>
<keyword evidence="1" id="KW-0472">Membrane</keyword>
<protein>
    <recommendedName>
        <fullName evidence="3">MtN3 and saliva related transmembrane protein</fullName>
    </recommendedName>
</protein>
<proteinExistence type="predicted"/>
<evidence type="ECO:0000256" key="1">
    <source>
        <dbReference type="SAM" id="Phobius"/>
    </source>
</evidence>
<evidence type="ECO:0008006" key="3">
    <source>
        <dbReference type="Google" id="ProtNLM"/>
    </source>
</evidence>
<dbReference type="AlphaFoldDB" id="A0A0F9N7E3"/>
<dbReference type="Gene3D" id="1.20.1280.290">
    <property type="match status" value="1"/>
</dbReference>
<comment type="caution">
    <text evidence="2">The sequence shown here is derived from an EMBL/GenBank/DDBJ whole genome shotgun (WGS) entry which is preliminary data.</text>
</comment>
<dbReference type="EMBL" id="LAZR01007522">
    <property type="protein sequence ID" value="KKM84715.1"/>
    <property type="molecule type" value="Genomic_DNA"/>
</dbReference>
<evidence type="ECO:0000313" key="2">
    <source>
        <dbReference type="EMBL" id="KKM84715.1"/>
    </source>
</evidence>
<gene>
    <name evidence="2" type="ORF">LCGC14_1296400</name>
</gene>
<feature type="transmembrane region" description="Helical" evidence="1">
    <location>
        <begin position="58"/>
        <end position="81"/>
    </location>
</feature>
<keyword evidence="1" id="KW-1133">Transmembrane helix</keyword>